<accession>A0A5B8RS52</accession>
<dbReference type="GO" id="GO:0140104">
    <property type="term" value="F:molecular carrier activity"/>
    <property type="evidence" value="ECO:0007669"/>
    <property type="project" value="InterPro"/>
</dbReference>
<proteinExistence type="inferred from homology"/>
<keyword evidence="8" id="KW-1185">Reference proteome</keyword>
<dbReference type="GO" id="GO:1902358">
    <property type="term" value="P:sulfate transmembrane transport"/>
    <property type="evidence" value="ECO:0007669"/>
    <property type="project" value="InterPro"/>
</dbReference>
<feature type="signal peptide" evidence="6">
    <location>
        <begin position="1"/>
        <end position="20"/>
    </location>
</feature>
<dbReference type="InterPro" id="IPR005669">
    <property type="entry name" value="Thiosulph/SO4-bd"/>
</dbReference>
<comment type="similarity">
    <text evidence="2">Belongs to the prokaryotic sulfate-binding protein family.</text>
</comment>
<dbReference type="AlphaFoldDB" id="A0A5B8RS52"/>
<dbReference type="NCBIfam" id="TIGR00971">
    <property type="entry name" value="3a0106s03"/>
    <property type="match status" value="1"/>
</dbReference>
<evidence type="ECO:0000256" key="1">
    <source>
        <dbReference type="ARBA" id="ARBA00004418"/>
    </source>
</evidence>
<dbReference type="OrthoDB" id="9802127at2"/>
<keyword evidence="5" id="KW-0574">Periplasm</keyword>
<dbReference type="RefSeq" id="WP_146911966.1">
    <property type="nucleotide sequence ID" value="NZ_CP042344.1"/>
</dbReference>
<evidence type="ECO:0000313" key="8">
    <source>
        <dbReference type="Proteomes" id="UP000321199"/>
    </source>
</evidence>
<dbReference type="KEGG" id="cof:FOZ74_04590"/>
<dbReference type="EMBL" id="CP042344">
    <property type="protein sequence ID" value="QEA12370.1"/>
    <property type="molecule type" value="Genomic_DNA"/>
</dbReference>
<evidence type="ECO:0000313" key="7">
    <source>
        <dbReference type="EMBL" id="QEA12370.1"/>
    </source>
</evidence>
<comment type="subcellular location">
    <subcellularLocation>
        <location evidence="1">Periplasm</location>
    </subcellularLocation>
</comment>
<evidence type="ECO:0000256" key="5">
    <source>
        <dbReference type="ARBA" id="ARBA00022764"/>
    </source>
</evidence>
<reference evidence="7 8" key="1">
    <citation type="submission" date="2019-07" db="EMBL/GenBank/DDBJ databases">
        <title>Complete genome sequence of Comamonas sp. NLF 7-7 isolated from livestock.</title>
        <authorList>
            <person name="Kim D.H."/>
            <person name="Kim J.G."/>
        </authorList>
    </citation>
    <scope>NUCLEOTIDE SEQUENCE [LARGE SCALE GENOMIC DNA]</scope>
    <source>
        <strain evidence="7 8">NLF 7-7</strain>
    </source>
</reference>
<gene>
    <name evidence="7" type="ORF">FOZ74_04590</name>
</gene>
<organism evidence="7 8">
    <name type="scientific">Comamonas flocculans</name>
    <dbReference type="NCBI Taxonomy" id="2597701"/>
    <lineage>
        <taxon>Bacteria</taxon>
        <taxon>Pseudomonadati</taxon>
        <taxon>Pseudomonadota</taxon>
        <taxon>Betaproteobacteria</taxon>
        <taxon>Burkholderiales</taxon>
        <taxon>Comamonadaceae</taxon>
        <taxon>Comamonas</taxon>
    </lineage>
</organism>
<dbReference type="PANTHER" id="PTHR30368:SF2">
    <property type="entry name" value="SULFATE-BINDING PROTEIN"/>
    <property type="match status" value="1"/>
</dbReference>
<evidence type="ECO:0000256" key="4">
    <source>
        <dbReference type="ARBA" id="ARBA00022729"/>
    </source>
</evidence>
<dbReference type="PANTHER" id="PTHR30368">
    <property type="entry name" value="SULFATE-BINDING PROTEIN"/>
    <property type="match status" value="1"/>
</dbReference>
<dbReference type="NCBIfam" id="NF008022">
    <property type="entry name" value="PRK10752.1"/>
    <property type="match status" value="1"/>
</dbReference>
<keyword evidence="3" id="KW-0813">Transport</keyword>
<dbReference type="Proteomes" id="UP000321199">
    <property type="component" value="Chromosome"/>
</dbReference>
<protein>
    <submittedName>
        <fullName evidence="7">Sulfate ABC transporter substrate-binding protein</fullName>
    </submittedName>
</protein>
<dbReference type="Gene3D" id="3.40.190.10">
    <property type="entry name" value="Periplasmic binding protein-like II"/>
    <property type="match status" value="2"/>
</dbReference>
<evidence type="ECO:0000256" key="3">
    <source>
        <dbReference type="ARBA" id="ARBA00022448"/>
    </source>
</evidence>
<dbReference type="SUPFAM" id="SSF53850">
    <property type="entry name" value="Periplasmic binding protein-like II"/>
    <property type="match status" value="1"/>
</dbReference>
<evidence type="ECO:0000256" key="6">
    <source>
        <dbReference type="SAM" id="SignalP"/>
    </source>
</evidence>
<name>A0A5B8RS52_9BURK</name>
<dbReference type="Pfam" id="PF13531">
    <property type="entry name" value="SBP_bac_11"/>
    <property type="match status" value="1"/>
</dbReference>
<feature type="chain" id="PRO_5022941038" evidence="6">
    <location>
        <begin position="21"/>
        <end position="331"/>
    </location>
</feature>
<evidence type="ECO:0000256" key="2">
    <source>
        <dbReference type="ARBA" id="ARBA00006099"/>
    </source>
</evidence>
<dbReference type="CDD" id="cd01005">
    <property type="entry name" value="PBP2_CysP"/>
    <property type="match status" value="1"/>
</dbReference>
<dbReference type="GO" id="GO:0042597">
    <property type="term" value="C:periplasmic space"/>
    <property type="evidence" value="ECO:0007669"/>
    <property type="project" value="UniProtKB-SubCell"/>
</dbReference>
<sequence>MLRRSCLALPLALAPLGSAAAQQRTLLNAAFDATREFFAAANTAFAAQWQQRTGEPLTIYRSHGGSGKQARSVLDGLQADVVSLALPPDIDMLARRGLVRTDWRTALPEQACPWGSTIVFMVRPGNPLGVRGWDDLLQPGLRLLTPNPKISGGARWNYFAAWGHALRAGGSETAAREFVGQLFRQVPVLDSGARAATMSFVERGIGDVLLAWECEALLAQRAFGTRRFELITPARSIRAALPVAVVDQVATRRGTGALALAYLRYLYSPGAQALAARYFLRPCLQPATGFAPLRTFTLEEVAGNWAQAQQRHFADGGVFDQIYQGGARAST</sequence>
<keyword evidence="4 6" id="KW-0732">Signal</keyword>